<feature type="compositionally biased region" description="Basic residues" evidence="1">
    <location>
        <begin position="83"/>
        <end position="92"/>
    </location>
</feature>
<sequence>MGSSHSKFRKQQIEFPQPPPRPYQPHGLQYPPYMPPYPPMPGYGPQYQPPPQGFIPPGVSAMYGEGSRLPPRQLNWMDIDKRPSRKKRKSRHRESENFVGGFAAGGPTGRAEAPRRAQSESHHRPMPVPEPVVPPMTMPEPVIPNAADMARQPSTHRAGRPSPPYPPMPMPEPEVPNDREERLRRRASARPRYPTPPPVEGTLADAIRPMTPPSRAVFGPSGERPRTPLRNPLPEPPRDLYEMSPYRSLLTLPQTTALLTANFGTQNGTGTGLNRANTIVVHPNGVTKPFAMPTAAPEIKKRKTLKGGLLRAFSRKEKSEPPPQEANPIYIPVFVPKAGEGGVNGSQNHSTSHLPQPFEAQADDLSRSMSQSQNQNHNRRRSVNVGAPPISPTRSGDSDRSSMLPVPPMPMNPPVIRFDQDGQYNFFMNHSPHAVVYQNKRYPTALHLHEALKFIGHQDTIAEEIRGQDIWDVYPYASQYQDHVRPDWNDTYLDFMEEVLFRKFTQHADLRERLMATNNAKLIYSDPSDSFWGSGLDNRGTNELGKALERVRNKIRGETFGY</sequence>
<accession>A0A8H5BDR6</accession>
<dbReference type="InterPro" id="IPR037238">
    <property type="entry name" value="YbiA-like_sf"/>
</dbReference>
<dbReference type="Pfam" id="PF08719">
    <property type="entry name" value="NADAR"/>
    <property type="match status" value="1"/>
</dbReference>
<evidence type="ECO:0000256" key="1">
    <source>
        <dbReference type="SAM" id="MobiDB-lite"/>
    </source>
</evidence>
<name>A0A8H5BDR6_9AGAR</name>
<reference evidence="3 4" key="1">
    <citation type="journal article" date="2020" name="ISME J.">
        <title>Uncovering the hidden diversity of litter-decomposition mechanisms in mushroom-forming fungi.</title>
        <authorList>
            <person name="Floudas D."/>
            <person name="Bentzer J."/>
            <person name="Ahren D."/>
            <person name="Johansson T."/>
            <person name="Persson P."/>
            <person name="Tunlid A."/>
        </authorList>
    </citation>
    <scope>NUCLEOTIDE SEQUENCE [LARGE SCALE GENOMIC DNA]</scope>
    <source>
        <strain evidence="3 4">CBS 101986</strain>
    </source>
</reference>
<evidence type="ECO:0000313" key="4">
    <source>
        <dbReference type="Proteomes" id="UP000567179"/>
    </source>
</evidence>
<dbReference type="NCBIfam" id="TIGR02464">
    <property type="entry name" value="ribofla_fusion"/>
    <property type="match status" value="1"/>
</dbReference>
<feature type="region of interest" description="Disordered" evidence="1">
    <location>
        <begin position="1"/>
        <end position="239"/>
    </location>
</feature>
<keyword evidence="4" id="KW-1185">Reference proteome</keyword>
<comment type="caution">
    <text evidence="3">The sequence shown here is derived from an EMBL/GenBank/DDBJ whole genome shotgun (WGS) entry which is preliminary data.</text>
</comment>
<dbReference type="InterPro" id="IPR012816">
    <property type="entry name" value="NADAR"/>
</dbReference>
<proteinExistence type="predicted"/>
<feature type="compositionally biased region" description="Polar residues" evidence="1">
    <location>
        <begin position="367"/>
        <end position="376"/>
    </location>
</feature>
<evidence type="ECO:0000259" key="2">
    <source>
        <dbReference type="Pfam" id="PF08719"/>
    </source>
</evidence>
<evidence type="ECO:0000313" key="3">
    <source>
        <dbReference type="EMBL" id="KAF5321183.1"/>
    </source>
</evidence>
<dbReference type="EMBL" id="JAACJJ010000028">
    <property type="protein sequence ID" value="KAF5321183.1"/>
    <property type="molecule type" value="Genomic_DNA"/>
</dbReference>
<protein>
    <recommendedName>
        <fullName evidence="2">NADAR domain-containing protein</fullName>
    </recommendedName>
</protein>
<feature type="compositionally biased region" description="Pro residues" evidence="1">
    <location>
        <begin position="126"/>
        <end position="142"/>
    </location>
</feature>
<dbReference type="CDD" id="cd15457">
    <property type="entry name" value="NADAR"/>
    <property type="match status" value="1"/>
</dbReference>
<feature type="compositionally biased region" description="Basic residues" evidence="1">
    <location>
        <begin position="1"/>
        <end position="10"/>
    </location>
</feature>
<feature type="compositionally biased region" description="Pro residues" evidence="1">
    <location>
        <begin position="32"/>
        <end position="54"/>
    </location>
</feature>
<dbReference type="Proteomes" id="UP000567179">
    <property type="component" value="Unassembled WGS sequence"/>
</dbReference>
<feature type="compositionally biased region" description="Pro residues" evidence="1">
    <location>
        <begin position="161"/>
        <end position="174"/>
    </location>
</feature>
<dbReference type="OrthoDB" id="206452at2759"/>
<dbReference type="AlphaFoldDB" id="A0A8H5BDR6"/>
<feature type="region of interest" description="Disordered" evidence="1">
    <location>
        <begin position="363"/>
        <end position="410"/>
    </location>
</feature>
<organism evidence="3 4">
    <name type="scientific">Psilocybe cf. subviscida</name>
    <dbReference type="NCBI Taxonomy" id="2480587"/>
    <lineage>
        <taxon>Eukaryota</taxon>
        <taxon>Fungi</taxon>
        <taxon>Dikarya</taxon>
        <taxon>Basidiomycota</taxon>
        <taxon>Agaricomycotina</taxon>
        <taxon>Agaricomycetes</taxon>
        <taxon>Agaricomycetidae</taxon>
        <taxon>Agaricales</taxon>
        <taxon>Agaricineae</taxon>
        <taxon>Strophariaceae</taxon>
        <taxon>Psilocybe</taxon>
    </lineage>
</organism>
<feature type="domain" description="NADAR" evidence="2">
    <location>
        <begin position="424"/>
        <end position="556"/>
    </location>
</feature>
<dbReference type="Gene3D" id="1.10.357.40">
    <property type="entry name" value="YbiA-like"/>
    <property type="match status" value="1"/>
</dbReference>
<gene>
    <name evidence="3" type="ORF">D9619_000737</name>
</gene>
<feature type="compositionally biased region" description="Basic and acidic residues" evidence="1">
    <location>
        <begin position="112"/>
        <end position="123"/>
    </location>
</feature>
<dbReference type="SUPFAM" id="SSF143990">
    <property type="entry name" value="YbiA-like"/>
    <property type="match status" value="1"/>
</dbReference>